<dbReference type="AlphaFoldDB" id="A0A6P5AVR1"/>
<feature type="region of interest" description="Disordered" evidence="1">
    <location>
        <begin position="248"/>
        <end position="286"/>
    </location>
</feature>
<dbReference type="KEGG" id="bbel:109487619"/>
<name>A0A6P5AVR1_BRABE</name>
<evidence type="ECO:0000256" key="1">
    <source>
        <dbReference type="SAM" id="MobiDB-lite"/>
    </source>
</evidence>
<keyword evidence="2" id="KW-1185">Reference proteome</keyword>
<evidence type="ECO:0000313" key="2">
    <source>
        <dbReference type="Proteomes" id="UP000515135"/>
    </source>
</evidence>
<dbReference type="RefSeq" id="XP_019647182.1">
    <property type="nucleotide sequence ID" value="XM_019791623.1"/>
</dbReference>
<feature type="compositionally biased region" description="Low complexity" evidence="1">
    <location>
        <begin position="258"/>
        <end position="274"/>
    </location>
</feature>
<dbReference type="OrthoDB" id="10102483at2759"/>
<feature type="region of interest" description="Disordered" evidence="1">
    <location>
        <begin position="153"/>
        <end position="208"/>
    </location>
</feature>
<dbReference type="GeneID" id="109487619"/>
<dbReference type="Proteomes" id="UP000515135">
    <property type="component" value="Unplaced"/>
</dbReference>
<sequence>MQVAGKRILCLATSLIGKRSVMKLVRPPTGLPGVLLNSLHQDTPGPLTGPARNAHYNPAGQTGLSPADIGLLVGGGTIIGLGLYETYKNLCTAKRAPVAPDIGETVVDPEHEYQAAAGRGLNLLSTTMAERSQAGVFHRAVTGPTLLENVSKTRARNTGEFQALKTKAKDATDGSKSDGSATPTDEVPASAHCPAEKGKKPKRSARGKGGILYSSIDELESESMLPSVQQLDLVVEKHAGDRQTAILEVKNTTKQHKSSPMASNLSASPPSSNARGHVSQEAEDERDGVFQGCAGSLADGDNETILDGSGDHAGVKKDQEHHKSPSQHNSGAECSSESCCCCHDSEEATSTKAKRKHRYAVAKMDDNDDIHTTHAGKFEDHESDCECDLDGSTVKDNKMAASHVVIILS</sequence>
<protein>
    <submittedName>
        <fullName evidence="3">Uncharacterized protein LOC109487619</fullName>
    </submittedName>
</protein>
<gene>
    <name evidence="3" type="primary">LOC109487619</name>
</gene>
<evidence type="ECO:0000313" key="3">
    <source>
        <dbReference type="RefSeq" id="XP_019647182.1"/>
    </source>
</evidence>
<reference evidence="3" key="1">
    <citation type="submission" date="2025-08" db="UniProtKB">
        <authorList>
            <consortium name="RefSeq"/>
        </authorList>
    </citation>
    <scope>IDENTIFICATION</scope>
    <source>
        <tissue evidence="3">Gonad</tissue>
    </source>
</reference>
<accession>A0A6P5AVR1</accession>
<proteinExistence type="predicted"/>
<feature type="region of interest" description="Disordered" evidence="1">
    <location>
        <begin position="300"/>
        <end position="334"/>
    </location>
</feature>
<organism evidence="2 3">
    <name type="scientific">Branchiostoma belcheri</name>
    <name type="common">Amphioxus</name>
    <dbReference type="NCBI Taxonomy" id="7741"/>
    <lineage>
        <taxon>Eukaryota</taxon>
        <taxon>Metazoa</taxon>
        <taxon>Chordata</taxon>
        <taxon>Cephalochordata</taxon>
        <taxon>Leptocardii</taxon>
        <taxon>Amphioxiformes</taxon>
        <taxon>Branchiostomatidae</taxon>
        <taxon>Branchiostoma</taxon>
    </lineage>
</organism>
<feature type="compositionally biased region" description="Basic and acidic residues" evidence="1">
    <location>
        <begin position="167"/>
        <end position="176"/>
    </location>
</feature>
<feature type="compositionally biased region" description="Basic and acidic residues" evidence="1">
    <location>
        <begin position="309"/>
        <end position="323"/>
    </location>
</feature>